<dbReference type="AlphaFoldDB" id="A0A3Q2WTD9"/>
<sequence length="105" mass="12402">MACICIALYLVPMDPKALSVIHTLSGYKWGWGGGLDKRGEKSWREEYKECNGREKDYEKVRKVRMKGRELRCRFKRDINRRGGNAKGNEREEQSKRKEKVVRRPT</sequence>
<organism evidence="2 3">
    <name type="scientific">Haplochromis burtoni</name>
    <name type="common">Burton's mouthbrooder</name>
    <name type="synonym">Chromis burtoni</name>
    <dbReference type="NCBI Taxonomy" id="8153"/>
    <lineage>
        <taxon>Eukaryota</taxon>
        <taxon>Metazoa</taxon>
        <taxon>Chordata</taxon>
        <taxon>Craniata</taxon>
        <taxon>Vertebrata</taxon>
        <taxon>Euteleostomi</taxon>
        <taxon>Actinopterygii</taxon>
        <taxon>Neopterygii</taxon>
        <taxon>Teleostei</taxon>
        <taxon>Neoteleostei</taxon>
        <taxon>Acanthomorphata</taxon>
        <taxon>Ovalentaria</taxon>
        <taxon>Cichlomorphae</taxon>
        <taxon>Cichliformes</taxon>
        <taxon>Cichlidae</taxon>
        <taxon>African cichlids</taxon>
        <taxon>Pseudocrenilabrinae</taxon>
        <taxon>Haplochromini</taxon>
        <taxon>Haplochromis</taxon>
    </lineage>
</organism>
<proteinExistence type="predicted"/>
<dbReference type="Proteomes" id="UP000264840">
    <property type="component" value="Unplaced"/>
</dbReference>
<name>A0A3Q2WTD9_HAPBU</name>
<evidence type="ECO:0000256" key="1">
    <source>
        <dbReference type="SAM" id="MobiDB-lite"/>
    </source>
</evidence>
<feature type="compositionally biased region" description="Basic residues" evidence="1">
    <location>
        <begin position="96"/>
        <end position="105"/>
    </location>
</feature>
<reference evidence="2" key="1">
    <citation type="submission" date="2025-08" db="UniProtKB">
        <authorList>
            <consortium name="Ensembl"/>
        </authorList>
    </citation>
    <scope>IDENTIFICATION</scope>
</reference>
<evidence type="ECO:0000313" key="3">
    <source>
        <dbReference type="Proteomes" id="UP000264840"/>
    </source>
</evidence>
<dbReference type="Ensembl" id="ENSHBUT00000005758.1">
    <property type="protein sequence ID" value="ENSHBUP00000025519.1"/>
    <property type="gene ID" value="ENSHBUG00000007560.1"/>
</dbReference>
<feature type="region of interest" description="Disordered" evidence="1">
    <location>
        <begin position="77"/>
        <end position="105"/>
    </location>
</feature>
<keyword evidence="3" id="KW-1185">Reference proteome</keyword>
<reference evidence="2" key="2">
    <citation type="submission" date="2025-09" db="UniProtKB">
        <authorList>
            <consortium name="Ensembl"/>
        </authorList>
    </citation>
    <scope>IDENTIFICATION</scope>
</reference>
<evidence type="ECO:0000313" key="2">
    <source>
        <dbReference type="Ensembl" id="ENSHBUP00000025519.1"/>
    </source>
</evidence>
<accession>A0A3Q2WTD9</accession>
<protein>
    <submittedName>
        <fullName evidence="2">Uncharacterized protein</fullName>
    </submittedName>
</protein>